<dbReference type="CDD" id="cd00322">
    <property type="entry name" value="FNR_like"/>
    <property type="match status" value="1"/>
</dbReference>
<dbReference type="InterPro" id="IPR013121">
    <property type="entry name" value="Fe_red_NAD-bd_6"/>
</dbReference>
<dbReference type="OrthoDB" id="9801155at2"/>
<keyword evidence="1" id="KW-0560">Oxidoreductase</keyword>
<dbReference type="InterPro" id="IPR012675">
    <property type="entry name" value="Beta-grasp_dom_sf"/>
</dbReference>
<sequence>MKLICDESSLLTTRIRMFRLKPTNSSKFNNIPCAPGEYFSFHFRDENDFPLQRCYTLVSVGKGGYYDFIIEDKGEESASSVISQLFVNRKEIEVSARGGEITFDSIRGKNNVLLVAGGIGITLPLALIRECFRYYGYSAPGKIVMLMLSCNDLGSVPYLNELLDLHSRCDWFNLRINVTRAVLDKNTDFIRPGRIDMTSAEITPSPEMAIICGSAGFAETMVSAFQKRFPHSAVAVEAFSSIQKAATGTTSLVNSSGSLTVINQKREISVDTEKTVLDNLIQHDISIRNICRAGICGSCKFRLESGSVRSEPDFCLSAKDKAENIHLACCSFPDKNVVIEII</sequence>
<accession>A0A502G5U6</accession>
<dbReference type="GO" id="GO:0051537">
    <property type="term" value="F:2 iron, 2 sulfur cluster binding"/>
    <property type="evidence" value="ECO:0007669"/>
    <property type="project" value="InterPro"/>
</dbReference>
<dbReference type="Gene3D" id="2.40.30.10">
    <property type="entry name" value="Translation factors"/>
    <property type="match status" value="1"/>
</dbReference>
<keyword evidence="4" id="KW-1185">Reference proteome</keyword>
<dbReference type="RefSeq" id="WP_140475095.1">
    <property type="nucleotide sequence ID" value="NZ_RCZD01000016.1"/>
</dbReference>
<organism evidence="3 4">
    <name type="scientific">Ewingella americana</name>
    <dbReference type="NCBI Taxonomy" id="41202"/>
    <lineage>
        <taxon>Bacteria</taxon>
        <taxon>Pseudomonadati</taxon>
        <taxon>Pseudomonadota</taxon>
        <taxon>Gammaproteobacteria</taxon>
        <taxon>Enterobacterales</taxon>
        <taxon>Yersiniaceae</taxon>
        <taxon>Ewingella</taxon>
    </lineage>
</organism>
<dbReference type="InterPro" id="IPR050415">
    <property type="entry name" value="MRET"/>
</dbReference>
<dbReference type="PROSITE" id="PS00197">
    <property type="entry name" value="2FE2S_FER_1"/>
    <property type="match status" value="1"/>
</dbReference>
<dbReference type="InterPro" id="IPR001041">
    <property type="entry name" value="2Fe-2S_ferredoxin-type"/>
</dbReference>
<evidence type="ECO:0000259" key="2">
    <source>
        <dbReference type="PROSITE" id="PS51085"/>
    </source>
</evidence>
<evidence type="ECO:0000256" key="1">
    <source>
        <dbReference type="ARBA" id="ARBA00023002"/>
    </source>
</evidence>
<dbReference type="SUPFAM" id="SSF54292">
    <property type="entry name" value="2Fe-2S ferredoxin-like"/>
    <property type="match status" value="1"/>
</dbReference>
<dbReference type="InterPro" id="IPR036010">
    <property type="entry name" value="2Fe-2S_ferredoxin-like_sf"/>
</dbReference>
<dbReference type="InterPro" id="IPR006058">
    <property type="entry name" value="2Fe2S_fd_BS"/>
</dbReference>
<gene>
    <name evidence="3" type="ORF">EAH77_22090</name>
</gene>
<dbReference type="CDD" id="cd00207">
    <property type="entry name" value="fer2"/>
    <property type="match status" value="1"/>
</dbReference>
<dbReference type="PANTHER" id="PTHR47354:SF5">
    <property type="entry name" value="PROTEIN RFBI"/>
    <property type="match status" value="1"/>
</dbReference>
<dbReference type="Pfam" id="PF00111">
    <property type="entry name" value="Fer2"/>
    <property type="match status" value="1"/>
</dbReference>
<dbReference type="AlphaFoldDB" id="A0A502G5U6"/>
<evidence type="ECO:0000313" key="4">
    <source>
        <dbReference type="Proteomes" id="UP000317663"/>
    </source>
</evidence>
<dbReference type="InterPro" id="IPR039261">
    <property type="entry name" value="FNR_nucleotide-bd"/>
</dbReference>
<evidence type="ECO:0000313" key="3">
    <source>
        <dbReference type="EMBL" id="TPG56770.1"/>
    </source>
</evidence>
<reference evidence="3 4" key="1">
    <citation type="journal article" date="2019" name="Environ. Microbiol.">
        <title>Species interactions and distinct microbial communities in high Arctic permafrost affected cryosols are associated with the CH4 and CO2 gas fluxes.</title>
        <authorList>
            <person name="Altshuler I."/>
            <person name="Hamel J."/>
            <person name="Turney S."/>
            <person name="Magnuson E."/>
            <person name="Levesque R."/>
            <person name="Greer C."/>
            <person name="Whyte L.G."/>
        </authorList>
    </citation>
    <scope>NUCLEOTIDE SEQUENCE [LARGE SCALE GENOMIC DNA]</scope>
    <source>
        <strain evidence="3 4">E4</strain>
    </source>
</reference>
<feature type="domain" description="2Fe-2S ferredoxin-type" evidence="2">
    <location>
        <begin position="257"/>
        <end position="342"/>
    </location>
</feature>
<protein>
    <recommendedName>
        <fullName evidence="2">2Fe-2S ferredoxin-type domain-containing protein</fullName>
    </recommendedName>
</protein>
<comment type="caution">
    <text evidence="3">The sequence shown here is derived from an EMBL/GenBank/DDBJ whole genome shotgun (WGS) entry which is preliminary data.</text>
</comment>
<dbReference type="InterPro" id="IPR017938">
    <property type="entry name" value="Riboflavin_synthase-like_b-brl"/>
</dbReference>
<dbReference type="PANTHER" id="PTHR47354">
    <property type="entry name" value="NADH OXIDOREDUCTASE HCR"/>
    <property type="match status" value="1"/>
</dbReference>
<proteinExistence type="predicted"/>
<dbReference type="SUPFAM" id="SSF52343">
    <property type="entry name" value="Ferredoxin reductase-like, C-terminal NADP-linked domain"/>
    <property type="match status" value="1"/>
</dbReference>
<dbReference type="SUPFAM" id="SSF63380">
    <property type="entry name" value="Riboflavin synthase domain-like"/>
    <property type="match status" value="1"/>
</dbReference>
<dbReference type="GO" id="GO:0016491">
    <property type="term" value="F:oxidoreductase activity"/>
    <property type="evidence" value="ECO:0007669"/>
    <property type="project" value="UniProtKB-KW"/>
</dbReference>
<name>A0A502G5U6_9GAMM</name>
<dbReference type="Gene3D" id="3.40.50.80">
    <property type="entry name" value="Nucleotide-binding domain of ferredoxin-NADP reductase (FNR) module"/>
    <property type="match status" value="1"/>
</dbReference>
<dbReference type="Proteomes" id="UP000317663">
    <property type="component" value="Unassembled WGS sequence"/>
</dbReference>
<dbReference type="Gene3D" id="3.10.20.30">
    <property type="match status" value="1"/>
</dbReference>
<dbReference type="Pfam" id="PF08030">
    <property type="entry name" value="NAD_binding_6"/>
    <property type="match status" value="1"/>
</dbReference>
<dbReference type="PROSITE" id="PS51085">
    <property type="entry name" value="2FE2S_FER_2"/>
    <property type="match status" value="1"/>
</dbReference>
<dbReference type="EMBL" id="RCZD01000016">
    <property type="protein sequence ID" value="TPG56770.1"/>
    <property type="molecule type" value="Genomic_DNA"/>
</dbReference>